<evidence type="ECO:0000313" key="2">
    <source>
        <dbReference type="EMBL" id="KAK6168866.1"/>
    </source>
</evidence>
<dbReference type="PANTHER" id="PTHR19446">
    <property type="entry name" value="REVERSE TRANSCRIPTASES"/>
    <property type="match status" value="1"/>
</dbReference>
<feature type="domain" description="Reverse transcriptase" evidence="1">
    <location>
        <begin position="130"/>
        <end position="252"/>
    </location>
</feature>
<comment type="caution">
    <text evidence="2">The sequence shown here is derived from an EMBL/GenBank/DDBJ whole genome shotgun (WGS) entry which is preliminary data.</text>
</comment>
<evidence type="ECO:0000259" key="1">
    <source>
        <dbReference type="Pfam" id="PF00078"/>
    </source>
</evidence>
<dbReference type="AlphaFoldDB" id="A0AAN8GDP9"/>
<sequence>MWKKLKYFNKTNSNNSISTDQWFEHFQNLLTEDNKSSGSALREEINLTLSDPTEVVSDILDNPISNKKIIKALNQMKTGKSGGEDGLVIEMFKTTIDILLPWLCLLFNKILISSKFPDSWSRAVIYPIYKKGDVTNPCNYRGISLLNVMGKIFTKVINNRLIIWGDIENKFKEQQAGYRQGYATVDNCFSLYAVVQKYLTKTKGRSYCIFVDFSSAFDLVHHPSLLYTLIKNKVSSKIVKLLKSMYENMKSCVLANNGLSISDAQLAQNKVACSVLFYLLCT</sequence>
<dbReference type="Pfam" id="PF00078">
    <property type="entry name" value="RVT_1"/>
    <property type="match status" value="1"/>
</dbReference>
<dbReference type="InterPro" id="IPR000477">
    <property type="entry name" value="RT_dom"/>
</dbReference>
<evidence type="ECO:0000313" key="3">
    <source>
        <dbReference type="Proteomes" id="UP001347796"/>
    </source>
</evidence>
<dbReference type="Proteomes" id="UP001347796">
    <property type="component" value="Unassembled WGS sequence"/>
</dbReference>
<keyword evidence="3" id="KW-1185">Reference proteome</keyword>
<accession>A0AAN8GDP9</accession>
<organism evidence="2 3">
    <name type="scientific">Patella caerulea</name>
    <name type="common">Rayed Mediterranean limpet</name>
    <dbReference type="NCBI Taxonomy" id="87958"/>
    <lineage>
        <taxon>Eukaryota</taxon>
        <taxon>Metazoa</taxon>
        <taxon>Spiralia</taxon>
        <taxon>Lophotrochozoa</taxon>
        <taxon>Mollusca</taxon>
        <taxon>Gastropoda</taxon>
        <taxon>Patellogastropoda</taxon>
        <taxon>Patelloidea</taxon>
        <taxon>Patellidae</taxon>
        <taxon>Patella</taxon>
    </lineage>
</organism>
<name>A0AAN8GDP9_PATCE</name>
<proteinExistence type="predicted"/>
<dbReference type="EMBL" id="JAZGQO010000015">
    <property type="protein sequence ID" value="KAK6168866.1"/>
    <property type="molecule type" value="Genomic_DNA"/>
</dbReference>
<protein>
    <recommendedName>
        <fullName evidence="1">Reverse transcriptase domain-containing protein</fullName>
    </recommendedName>
</protein>
<gene>
    <name evidence="2" type="ORF">SNE40_020036</name>
</gene>
<reference evidence="2 3" key="1">
    <citation type="submission" date="2024-01" db="EMBL/GenBank/DDBJ databases">
        <title>The genome of the rayed Mediterranean limpet Patella caerulea (Linnaeus, 1758).</title>
        <authorList>
            <person name="Anh-Thu Weber A."/>
            <person name="Halstead-Nussloch G."/>
        </authorList>
    </citation>
    <scope>NUCLEOTIDE SEQUENCE [LARGE SCALE GENOMIC DNA]</scope>
    <source>
        <strain evidence="2">AATW-2023a</strain>
        <tissue evidence="2">Whole specimen</tissue>
    </source>
</reference>